<dbReference type="RefSeq" id="WP_162376562.1">
    <property type="nucleotide sequence ID" value="NZ_JBHTKN010000002.1"/>
</dbReference>
<gene>
    <name evidence="2" type="ORF">ACFQ2N_05565</name>
</gene>
<evidence type="ECO:0000313" key="3">
    <source>
        <dbReference type="Proteomes" id="UP001597033"/>
    </source>
</evidence>
<name>A0ABW3LW24_9GAMM</name>
<organism evidence="2 3">
    <name type="scientific">Pseudoxanthomonas kaohsiungensis</name>
    <dbReference type="NCBI Taxonomy" id="283923"/>
    <lineage>
        <taxon>Bacteria</taxon>
        <taxon>Pseudomonadati</taxon>
        <taxon>Pseudomonadota</taxon>
        <taxon>Gammaproteobacteria</taxon>
        <taxon>Lysobacterales</taxon>
        <taxon>Lysobacteraceae</taxon>
        <taxon>Pseudoxanthomonas</taxon>
    </lineage>
</organism>
<comment type="caution">
    <text evidence="2">The sequence shown here is derived from an EMBL/GenBank/DDBJ whole genome shotgun (WGS) entry which is preliminary data.</text>
</comment>
<feature type="region of interest" description="Disordered" evidence="1">
    <location>
        <begin position="1"/>
        <end position="20"/>
    </location>
</feature>
<keyword evidence="3" id="KW-1185">Reference proteome</keyword>
<reference evidence="3" key="1">
    <citation type="journal article" date="2019" name="Int. J. Syst. Evol. Microbiol.">
        <title>The Global Catalogue of Microorganisms (GCM) 10K type strain sequencing project: providing services to taxonomists for standard genome sequencing and annotation.</title>
        <authorList>
            <consortium name="The Broad Institute Genomics Platform"/>
            <consortium name="The Broad Institute Genome Sequencing Center for Infectious Disease"/>
            <person name="Wu L."/>
            <person name="Ma J."/>
        </authorList>
    </citation>
    <scope>NUCLEOTIDE SEQUENCE [LARGE SCALE GENOMIC DNA]</scope>
    <source>
        <strain evidence="3">CCUG 55854</strain>
    </source>
</reference>
<evidence type="ECO:0008006" key="4">
    <source>
        <dbReference type="Google" id="ProtNLM"/>
    </source>
</evidence>
<protein>
    <recommendedName>
        <fullName evidence="4">Proline-rich protein</fullName>
    </recommendedName>
</protein>
<sequence>MREGIYRKTDAGRDEIRDRGRRLSPPLRTVLLMVDGQRTLAQLREVMAGMKAPADALEALLADGLIEAVPSGFDPAGLMGAIGPRAASRPPSVVLAEAAANAAAPAPVAGSAAAADTGSGAYLYLYERMSEAVRAHLGLRGYFLQLKVERCTDIASLQALLPELRAAVAKAKGESFASDWERTLEVPA</sequence>
<evidence type="ECO:0000256" key="1">
    <source>
        <dbReference type="SAM" id="MobiDB-lite"/>
    </source>
</evidence>
<dbReference type="Proteomes" id="UP001597033">
    <property type="component" value="Unassembled WGS sequence"/>
</dbReference>
<accession>A0ABW3LW24</accession>
<evidence type="ECO:0000313" key="2">
    <source>
        <dbReference type="EMBL" id="MFD1041816.1"/>
    </source>
</evidence>
<dbReference type="EMBL" id="JBHTKN010000002">
    <property type="protein sequence ID" value="MFD1041816.1"/>
    <property type="molecule type" value="Genomic_DNA"/>
</dbReference>
<feature type="compositionally biased region" description="Basic and acidic residues" evidence="1">
    <location>
        <begin position="1"/>
        <end position="18"/>
    </location>
</feature>
<proteinExistence type="predicted"/>